<reference evidence="1 2" key="1">
    <citation type="journal article" date="2021" name="Int. J. Syst. Evol. Microbiol.">
        <title>Amazonocrinis nigriterrae gen. nov., sp. nov., Atlanticothrix silvestris gen. nov., sp. nov. and Dendronalium phyllosphericum gen. nov., sp. nov., nostocacean cyanobacteria from Brazilian environments.</title>
        <authorList>
            <person name="Alvarenga D.O."/>
            <person name="Andreote A.P.D."/>
            <person name="Branco L.H.Z."/>
            <person name="Delbaje E."/>
            <person name="Cruz R.B."/>
            <person name="Varani A.M."/>
            <person name="Fiore M.F."/>
        </authorList>
    </citation>
    <scope>NUCLEOTIDE SEQUENCE [LARGE SCALE GENOMIC DNA]</scope>
    <source>
        <strain evidence="1 2">CENA67</strain>
    </source>
</reference>
<accession>A0A8J7LC24</accession>
<comment type="caution">
    <text evidence="1">The sequence shown here is derived from an EMBL/GenBank/DDBJ whole genome shotgun (WGS) entry which is preliminary data.</text>
</comment>
<gene>
    <name evidence="1" type="ORF">I8748_28495</name>
</gene>
<organism evidence="1 2">
    <name type="scientific">Amazonocrinis nigriterrae CENA67</name>
    <dbReference type="NCBI Taxonomy" id="2794033"/>
    <lineage>
        <taxon>Bacteria</taxon>
        <taxon>Bacillati</taxon>
        <taxon>Cyanobacteriota</taxon>
        <taxon>Cyanophyceae</taxon>
        <taxon>Nostocales</taxon>
        <taxon>Nostocaceae</taxon>
        <taxon>Amazonocrinis</taxon>
        <taxon>Amazonocrinis nigriterrae</taxon>
    </lineage>
</organism>
<sequence length="52" mass="5389">MTSCRSAGRTSSFADRYQETGGEVSAVGIGDCGWGVGEVGGVARSFRNKAEM</sequence>
<dbReference type="RefSeq" id="WP_198127827.1">
    <property type="nucleotide sequence ID" value="NZ_JAECZC010000081.1"/>
</dbReference>
<evidence type="ECO:0000313" key="2">
    <source>
        <dbReference type="Proteomes" id="UP000632766"/>
    </source>
</evidence>
<proteinExistence type="predicted"/>
<dbReference type="EMBL" id="JAECZC010000081">
    <property type="protein sequence ID" value="MBH8566056.1"/>
    <property type="molecule type" value="Genomic_DNA"/>
</dbReference>
<dbReference type="Proteomes" id="UP000632766">
    <property type="component" value="Unassembled WGS sequence"/>
</dbReference>
<name>A0A8J7LC24_9NOST</name>
<dbReference type="AlphaFoldDB" id="A0A8J7LC24"/>
<protein>
    <submittedName>
        <fullName evidence="1">Uncharacterized protein</fullName>
    </submittedName>
</protein>
<evidence type="ECO:0000313" key="1">
    <source>
        <dbReference type="EMBL" id="MBH8566056.1"/>
    </source>
</evidence>
<keyword evidence="2" id="KW-1185">Reference proteome</keyword>